<dbReference type="Pfam" id="PF03958">
    <property type="entry name" value="Secretin_N"/>
    <property type="match status" value="1"/>
</dbReference>
<evidence type="ECO:0000256" key="5">
    <source>
        <dbReference type="ARBA" id="ARBA00023237"/>
    </source>
</evidence>
<evidence type="ECO:0000313" key="12">
    <source>
        <dbReference type="EMBL" id="RZT31260.1"/>
    </source>
</evidence>
<dbReference type="GO" id="GO:0015627">
    <property type="term" value="C:type II protein secretion system complex"/>
    <property type="evidence" value="ECO:0007669"/>
    <property type="project" value="TreeGrafter"/>
</dbReference>
<dbReference type="InterPro" id="IPR050810">
    <property type="entry name" value="Bact_Secretion_Sys_Channel"/>
</dbReference>
<name>A0A4Q7RGJ0_9BURK</name>
<evidence type="ECO:0000256" key="6">
    <source>
        <dbReference type="PROSITE-ProRule" id="PRU00339"/>
    </source>
</evidence>
<keyword evidence="5" id="KW-0998">Cell outer membrane</keyword>
<evidence type="ECO:0000256" key="9">
    <source>
        <dbReference type="SAM" id="MobiDB-lite"/>
    </source>
</evidence>
<dbReference type="Gene3D" id="3.30.1370.120">
    <property type="match status" value="1"/>
</dbReference>
<feature type="region of interest" description="Disordered" evidence="9">
    <location>
        <begin position="576"/>
        <end position="609"/>
    </location>
</feature>
<gene>
    <name evidence="12" type="ORF">EV147_4441</name>
</gene>
<keyword evidence="6" id="KW-0802">TPR repeat</keyword>
<dbReference type="PRINTS" id="PR00811">
    <property type="entry name" value="BCTERIALGSPD"/>
</dbReference>
<feature type="chain" id="PRO_5020963995" evidence="10">
    <location>
        <begin position="24"/>
        <end position="609"/>
    </location>
</feature>
<evidence type="ECO:0000256" key="10">
    <source>
        <dbReference type="SAM" id="SignalP"/>
    </source>
</evidence>
<keyword evidence="13" id="KW-1185">Reference proteome</keyword>
<organism evidence="12 13">
    <name type="scientific">Cupriavidus agavae</name>
    <dbReference type="NCBI Taxonomy" id="1001822"/>
    <lineage>
        <taxon>Bacteria</taxon>
        <taxon>Pseudomonadati</taxon>
        <taxon>Pseudomonadota</taxon>
        <taxon>Betaproteobacteria</taxon>
        <taxon>Burkholderiales</taxon>
        <taxon>Burkholderiaceae</taxon>
        <taxon>Cupriavidus</taxon>
    </lineage>
</organism>
<dbReference type="EMBL" id="SGXM01000009">
    <property type="protein sequence ID" value="RZT31260.1"/>
    <property type="molecule type" value="Genomic_DNA"/>
</dbReference>
<dbReference type="Pfam" id="PF00263">
    <property type="entry name" value="Secretin"/>
    <property type="match status" value="1"/>
</dbReference>
<evidence type="ECO:0000256" key="4">
    <source>
        <dbReference type="ARBA" id="ARBA00023136"/>
    </source>
</evidence>
<dbReference type="PROSITE" id="PS50005">
    <property type="entry name" value="TPR"/>
    <property type="match status" value="1"/>
</dbReference>
<dbReference type="PANTHER" id="PTHR30332:SF17">
    <property type="entry name" value="TYPE IV PILIATION SYSTEM PROTEIN DR_0774-RELATED"/>
    <property type="match status" value="1"/>
</dbReference>
<comment type="subcellular location">
    <subcellularLocation>
        <location evidence="8">Cell outer membrane</location>
    </subcellularLocation>
    <subcellularLocation>
        <location evidence="1">Membrane</location>
    </subcellularLocation>
</comment>
<dbReference type="OrthoDB" id="9775455at2"/>
<comment type="similarity">
    <text evidence="7">Belongs to the bacterial secretin family.</text>
</comment>
<dbReference type="GO" id="GO:0009279">
    <property type="term" value="C:cell outer membrane"/>
    <property type="evidence" value="ECO:0007669"/>
    <property type="project" value="UniProtKB-SubCell"/>
</dbReference>
<dbReference type="GO" id="GO:0009306">
    <property type="term" value="P:protein secretion"/>
    <property type="evidence" value="ECO:0007669"/>
    <property type="project" value="InterPro"/>
</dbReference>
<dbReference type="AlphaFoldDB" id="A0A4Q7RGJ0"/>
<dbReference type="InterPro" id="IPR038591">
    <property type="entry name" value="NolW-like_sf"/>
</dbReference>
<reference evidence="12 13" key="1">
    <citation type="journal article" date="2015" name="Stand. Genomic Sci.">
        <title>Genomic Encyclopedia of Bacterial and Archaeal Type Strains, Phase III: the genomes of soil and plant-associated and newly described type strains.</title>
        <authorList>
            <person name="Whitman W.B."/>
            <person name="Woyke T."/>
            <person name="Klenk H.P."/>
            <person name="Zhou Y."/>
            <person name="Lilburn T.G."/>
            <person name="Beck B.J."/>
            <person name="De Vos P."/>
            <person name="Vandamme P."/>
            <person name="Eisen J.A."/>
            <person name="Garrity G."/>
            <person name="Hugenholtz P."/>
            <person name="Kyrpides N.C."/>
        </authorList>
    </citation>
    <scope>NUCLEOTIDE SEQUENCE [LARGE SCALE GENOMIC DNA]</scope>
    <source>
        <strain evidence="12 13">ASC-9842</strain>
    </source>
</reference>
<dbReference type="PANTHER" id="PTHR30332">
    <property type="entry name" value="PROBABLE GENERAL SECRETION PATHWAY PROTEIN D"/>
    <property type="match status" value="1"/>
</dbReference>
<dbReference type="InterPro" id="IPR001775">
    <property type="entry name" value="GspD/PilQ"/>
</dbReference>
<sequence length="609" mass="65072">MKSRLQFSLAALAASMLAGCALPGVTPTPDPGASFAQAAARAAQAPDSTATQLAFQVERERRVQMLVQQGTAQLERDLIDDAALSFAEAISIDPGNARAREGEERAAAARQIAALLARARETARSDPAGAFAQVEKALTLDPRHLGARALYKETAAMVAAARSQPASSLAASLRQPISVQFRDQPLASVLTTISTLSRLNFVLDKDVPQDLRATVSAKETSVEAVVDLILATNNLDRKLLNDTTLLIYPKVADKVQQYRDLTTRTFYLNNADPKQVMGMLKQIVKTKDVYIDERLGMLVIRDTPEAVAVAERLVEAHDLPQSEVMFDVQVLEVNSNSELNLGIRYPSSVSASVSGAAKLPGVVTWNELRNLNGDNIGVNLGDPVVTANLARQSGQGELLANPRIRVKNREKAKIMIGDRLPVVTTVNGNGVVTESVSYQDVGLQLDVTPTLTQDGEIGVKVSLEVSNVVNTIKTQTGLMAYQIGTRKAETNMTARDGETQVLAGLLQRSEQGNGHGIPGLSELPVLDRIFGTRSKKEASTELVLLITPRIVRNLPTPASHVTRFNSGPLSQITTAPLALEPSAARSRRAGPRASRPATPPAGAEAPAAP</sequence>
<dbReference type="PROSITE" id="PS51257">
    <property type="entry name" value="PROKAR_LIPOPROTEIN"/>
    <property type="match status" value="1"/>
</dbReference>
<dbReference type="InterPro" id="IPR005644">
    <property type="entry name" value="NolW-like"/>
</dbReference>
<evidence type="ECO:0000259" key="11">
    <source>
        <dbReference type="SMART" id="SM00965"/>
    </source>
</evidence>
<evidence type="ECO:0000256" key="3">
    <source>
        <dbReference type="ARBA" id="ARBA00022729"/>
    </source>
</evidence>
<evidence type="ECO:0000256" key="8">
    <source>
        <dbReference type="RuleBase" id="RU004004"/>
    </source>
</evidence>
<proteinExistence type="inferred from homology"/>
<comment type="caution">
    <text evidence="12">The sequence shown here is derived from an EMBL/GenBank/DDBJ whole genome shotgun (WGS) entry which is preliminary data.</text>
</comment>
<keyword evidence="4" id="KW-0472">Membrane</keyword>
<dbReference type="InterPro" id="IPR004846">
    <property type="entry name" value="T2SS/T3SS_dom"/>
</dbReference>
<evidence type="ECO:0000256" key="7">
    <source>
        <dbReference type="RuleBase" id="RU004003"/>
    </source>
</evidence>
<evidence type="ECO:0000256" key="2">
    <source>
        <dbReference type="ARBA" id="ARBA00022448"/>
    </source>
</evidence>
<feature type="repeat" description="TPR" evidence="6">
    <location>
        <begin position="63"/>
        <end position="96"/>
    </location>
</feature>
<dbReference type="RefSeq" id="WP_130393345.1">
    <property type="nucleotide sequence ID" value="NZ_SGXM01000009.1"/>
</dbReference>
<accession>A0A4Q7RGJ0</accession>
<keyword evidence="3 10" id="KW-0732">Signal</keyword>
<evidence type="ECO:0000313" key="13">
    <source>
        <dbReference type="Proteomes" id="UP000291078"/>
    </source>
</evidence>
<dbReference type="SMART" id="SM00965">
    <property type="entry name" value="STN"/>
    <property type="match status" value="1"/>
</dbReference>
<feature type="domain" description="Secretin/TonB short N-terminal" evidence="11">
    <location>
        <begin position="199"/>
        <end position="250"/>
    </location>
</feature>
<feature type="signal peptide" evidence="10">
    <location>
        <begin position="1"/>
        <end position="23"/>
    </location>
</feature>
<protein>
    <submittedName>
        <fullName evidence="12">General secretion pathway protein D</fullName>
    </submittedName>
</protein>
<dbReference type="InterPro" id="IPR019734">
    <property type="entry name" value="TPR_rpt"/>
</dbReference>
<evidence type="ECO:0000256" key="1">
    <source>
        <dbReference type="ARBA" id="ARBA00004370"/>
    </source>
</evidence>
<dbReference type="InterPro" id="IPR011662">
    <property type="entry name" value="Secretin/TonB_short_N"/>
</dbReference>
<keyword evidence="2 8" id="KW-0813">Transport</keyword>
<dbReference type="Proteomes" id="UP000291078">
    <property type="component" value="Unassembled WGS sequence"/>
</dbReference>
<feature type="compositionally biased region" description="Low complexity" evidence="9">
    <location>
        <begin position="591"/>
        <end position="609"/>
    </location>
</feature>